<proteinExistence type="predicted"/>
<keyword evidence="6" id="KW-1015">Disulfide bond</keyword>
<dbReference type="SUPFAM" id="SSF48726">
    <property type="entry name" value="Immunoglobulin"/>
    <property type="match status" value="3"/>
</dbReference>
<evidence type="ECO:0000259" key="11">
    <source>
        <dbReference type="PROSITE" id="PS50835"/>
    </source>
</evidence>
<dbReference type="AlphaFoldDB" id="A0A9P0DKI4"/>
<comment type="subcellular location">
    <subcellularLocation>
        <location evidence="1">Cell membrane</location>
    </subcellularLocation>
</comment>
<dbReference type="FunFam" id="2.60.40.10:FF:000328">
    <property type="entry name" value="CLUMA_CG000981, isoform A"/>
    <property type="match status" value="1"/>
</dbReference>
<evidence type="ECO:0000256" key="8">
    <source>
        <dbReference type="ARBA" id="ARBA00023319"/>
    </source>
</evidence>
<dbReference type="InterPro" id="IPR003598">
    <property type="entry name" value="Ig_sub2"/>
</dbReference>
<feature type="domain" description="Ig-like" evidence="11">
    <location>
        <begin position="408"/>
        <end position="499"/>
    </location>
</feature>
<dbReference type="SMART" id="SM00408">
    <property type="entry name" value="IGc2"/>
    <property type="match status" value="3"/>
</dbReference>
<dbReference type="OrthoDB" id="10012075at2759"/>
<dbReference type="Pfam" id="PF07686">
    <property type="entry name" value="V-set"/>
    <property type="match status" value="1"/>
</dbReference>
<dbReference type="InterPro" id="IPR036179">
    <property type="entry name" value="Ig-like_dom_sf"/>
</dbReference>
<dbReference type="GO" id="GO:0005886">
    <property type="term" value="C:plasma membrane"/>
    <property type="evidence" value="ECO:0007669"/>
    <property type="project" value="UniProtKB-SubCell"/>
</dbReference>
<evidence type="ECO:0000256" key="10">
    <source>
        <dbReference type="SAM" id="Phobius"/>
    </source>
</evidence>
<keyword evidence="8" id="KW-0393">Immunoglobulin domain</keyword>
<evidence type="ECO:0000313" key="12">
    <source>
        <dbReference type="EMBL" id="CAH1121539.1"/>
    </source>
</evidence>
<dbReference type="InterPro" id="IPR003599">
    <property type="entry name" value="Ig_sub"/>
</dbReference>
<organism evidence="12 13">
    <name type="scientific">Ceutorhynchus assimilis</name>
    <name type="common">cabbage seed weevil</name>
    <dbReference type="NCBI Taxonomy" id="467358"/>
    <lineage>
        <taxon>Eukaryota</taxon>
        <taxon>Metazoa</taxon>
        <taxon>Ecdysozoa</taxon>
        <taxon>Arthropoda</taxon>
        <taxon>Hexapoda</taxon>
        <taxon>Insecta</taxon>
        <taxon>Pterygota</taxon>
        <taxon>Neoptera</taxon>
        <taxon>Endopterygota</taxon>
        <taxon>Coleoptera</taxon>
        <taxon>Polyphaga</taxon>
        <taxon>Cucujiformia</taxon>
        <taxon>Curculionidae</taxon>
        <taxon>Ceutorhynchinae</taxon>
        <taxon>Ceutorhynchus</taxon>
    </lineage>
</organism>
<keyword evidence="5 10" id="KW-0472">Membrane</keyword>
<accession>A0A9P0DKI4</accession>
<dbReference type="FunFam" id="2.60.40.10:FF:000392">
    <property type="entry name" value="CLUMA_CG000981, isoform A"/>
    <property type="match status" value="1"/>
</dbReference>
<keyword evidence="4" id="KW-0677">Repeat</keyword>
<feature type="transmembrane region" description="Helical" evidence="10">
    <location>
        <begin position="584"/>
        <end position="606"/>
    </location>
</feature>
<dbReference type="PANTHER" id="PTHR12231">
    <property type="entry name" value="CTX-RELATED TYPE I TRANSMEMBRANE PROTEIN"/>
    <property type="match status" value="1"/>
</dbReference>
<feature type="region of interest" description="Disordered" evidence="9">
    <location>
        <begin position="85"/>
        <end position="116"/>
    </location>
</feature>
<dbReference type="PROSITE" id="PS50835">
    <property type="entry name" value="IG_LIKE"/>
    <property type="match status" value="3"/>
</dbReference>
<keyword evidence="13" id="KW-1185">Reference proteome</keyword>
<evidence type="ECO:0000256" key="6">
    <source>
        <dbReference type="ARBA" id="ARBA00023157"/>
    </source>
</evidence>
<dbReference type="InterPro" id="IPR013783">
    <property type="entry name" value="Ig-like_fold"/>
</dbReference>
<dbReference type="EMBL" id="OU892277">
    <property type="protein sequence ID" value="CAH1121539.1"/>
    <property type="molecule type" value="Genomic_DNA"/>
</dbReference>
<dbReference type="Proteomes" id="UP001152799">
    <property type="component" value="Chromosome 1"/>
</dbReference>
<dbReference type="GO" id="GO:0043005">
    <property type="term" value="C:neuron projection"/>
    <property type="evidence" value="ECO:0007669"/>
    <property type="project" value="TreeGrafter"/>
</dbReference>
<dbReference type="CDD" id="cd00099">
    <property type="entry name" value="IgV"/>
    <property type="match status" value="1"/>
</dbReference>
<keyword evidence="10" id="KW-0812">Transmembrane</keyword>
<name>A0A9P0DKI4_9CUCU</name>
<gene>
    <name evidence="12" type="ORF">CEUTPL_LOCUS650</name>
</gene>
<evidence type="ECO:0000256" key="5">
    <source>
        <dbReference type="ARBA" id="ARBA00023136"/>
    </source>
</evidence>
<evidence type="ECO:0000256" key="2">
    <source>
        <dbReference type="ARBA" id="ARBA00022475"/>
    </source>
</evidence>
<dbReference type="Pfam" id="PF13927">
    <property type="entry name" value="Ig_3"/>
    <property type="match status" value="2"/>
</dbReference>
<dbReference type="Gene3D" id="2.60.40.10">
    <property type="entry name" value="Immunoglobulins"/>
    <property type="match status" value="3"/>
</dbReference>
<evidence type="ECO:0000256" key="9">
    <source>
        <dbReference type="SAM" id="MobiDB-lite"/>
    </source>
</evidence>
<dbReference type="InterPro" id="IPR007110">
    <property type="entry name" value="Ig-like_dom"/>
</dbReference>
<protein>
    <recommendedName>
        <fullName evidence="11">Ig-like domain-containing protein</fullName>
    </recommendedName>
</protein>
<evidence type="ECO:0000313" key="13">
    <source>
        <dbReference type="Proteomes" id="UP001152799"/>
    </source>
</evidence>
<evidence type="ECO:0000256" key="1">
    <source>
        <dbReference type="ARBA" id="ARBA00004236"/>
    </source>
</evidence>
<dbReference type="FunFam" id="2.60.40.10:FF:000376">
    <property type="entry name" value="CLUMA_CG000981, isoform A"/>
    <property type="match status" value="1"/>
</dbReference>
<reference evidence="12" key="1">
    <citation type="submission" date="2022-01" db="EMBL/GenBank/DDBJ databases">
        <authorList>
            <person name="King R."/>
        </authorList>
    </citation>
    <scope>NUCLEOTIDE SEQUENCE</scope>
</reference>
<feature type="domain" description="Ig-like" evidence="11">
    <location>
        <begin position="210"/>
        <end position="295"/>
    </location>
</feature>
<evidence type="ECO:0000256" key="4">
    <source>
        <dbReference type="ARBA" id="ARBA00022737"/>
    </source>
</evidence>
<sequence length="607" mass="69262">MKGHIEATQTTYDVPILDNSDIFTYLTNQTEAIKRNIRKKHSEILSSTPLRKELIKKHEKSITKAAVKSVKRNLSKENKLNTETESYRKKIKPSIKPNEDDTSEEEIIMSSSSDDGSDGDFQFNELDGDPKIHDYVLVEFNTKDRKIYYVGKILTDIDENKEYEISFFRKSANFEKHFVLPPNLNISFIKKTDIKMILLQPISHALTDDPRFVEPIPNVTVALGRDASLPCVVDNLGTYKVAWIHIDRQMILTIHRHVISRIPRFSVSHDNAKTWLLHVNNVHKEDRGYYMCQVNTNPMISQVGYLQVVVPPNIIDSISTPSSVAVRENQNVSLTCKAEGFPNPKIMWRRGDSQEITIDRKKKVAVYEGEHLNLTRISRTEMGVYLCIATNGVPPSVSKRVVVDVEFPPMIWVPNQLVGAPAGTDVTLDCHTEAHPKAISYWVRENVMLLPTKKYGSELTENSYMAHMKLTVRNLQTIDFGNYRCISKNSLGETEGSIRLYEIPMPTTISKPTEVRSQLHRENLAKRNTSKIGQEERLKGKVTSSFENDEVNSHKEVEIRQEYGTVYHTPSSPQLSGCVRMARWTFLQFAAVILNCFFLSAPCLTFR</sequence>
<keyword evidence="10" id="KW-1133">Transmembrane helix</keyword>
<keyword evidence="2" id="KW-1003">Cell membrane</keyword>
<dbReference type="PANTHER" id="PTHR12231:SF247">
    <property type="entry name" value="DPR-INTERACTING PROTEIN DELTA, ISOFORM D"/>
    <property type="match status" value="1"/>
</dbReference>
<dbReference type="InterPro" id="IPR013106">
    <property type="entry name" value="Ig_V-set"/>
</dbReference>
<keyword evidence="3" id="KW-0732">Signal</keyword>
<dbReference type="InterPro" id="IPR051170">
    <property type="entry name" value="Neural/epithelial_adhesion"/>
</dbReference>
<dbReference type="SMART" id="SM00409">
    <property type="entry name" value="IG"/>
    <property type="match status" value="3"/>
</dbReference>
<feature type="domain" description="Ig-like" evidence="11">
    <location>
        <begin position="312"/>
        <end position="398"/>
    </location>
</feature>
<evidence type="ECO:0000256" key="3">
    <source>
        <dbReference type="ARBA" id="ARBA00022729"/>
    </source>
</evidence>
<keyword evidence="7" id="KW-0325">Glycoprotein</keyword>
<evidence type="ECO:0000256" key="7">
    <source>
        <dbReference type="ARBA" id="ARBA00023180"/>
    </source>
</evidence>